<dbReference type="PROSITE" id="PS50005">
    <property type="entry name" value="TPR"/>
    <property type="match status" value="1"/>
</dbReference>
<protein>
    <submittedName>
        <fullName evidence="6">Heat shock protein DnaJ domain protein</fullName>
    </submittedName>
</protein>
<dbReference type="GO" id="GO:0051087">
    <property type="term" value="F:protein-folding chaperone binding"/>
    <property type="evidence" value="ECO:0007669"/>
    <property type="project" value="TreeGrafter"/>
</dbReference>
<keyword evidence="6" id="KW-0346">Stress response</keyword>
<dbReference type="GO" id="GO:0034975">
    <property type="term" value="P:protein folding in endoplasmic reticulum"/>
    <property type="evidence" value="ECO:0007669"/>
    <property type="project" value="TreeGrafter"/>
</dbReference>
<dbReference type="Gene3D" id="1.25.40.10">
    <property type="entry name" value="Tetratricopeptide repeat domain"/>
    <property type="match status" value="1"/>
</dbReference>
<dbReference type="PRINTS" id="PR00625">
    <property type="entry name" value="JDOMAIN"/>
</dbReference>
<dbReference type="Gene3D" id="1.10.287.110">
    <property type="entry name" value="DnaJ domain"/>
    <property type="match status" value="1"/>
</dbReference>
<dbReference type="SUPFAM" id="SSF48452">
    <property type="entry name" value="TPR-like"/>
    <property type="match status" value="1"/>
</dbReference>
<evidence type="ECO:0000313" key="7">
    <source>
        <dbReference type="Proteomes" id="UP000010474"/>
    </source>
</evidence>
<dbReference type="PANTHER" id="PTHR44140:SF2">
    <property type="entry name" value="LD25575P"/>
    <property type="match status" value="1"/>
</dbReference>
<dbReference type="InterPro" id="IPR001623">
    <property type="entry name" value="DnaJ_domain"/>
</dbReference>
<keyword evidence="3" id="KW-0256">Endoplasmic reticulum</keyword>
<evidence type="ECO:0000313" key="6">
    <source>
        <dbReference type="EMBL" id="AFZ59533.1"/>
    </source>
</evidence>
<dbReference type="InterPro" id="IPR019734">
    <property type="entry name" value="TPR_rpt"/>
</dbReference>
<dbReference type="InterPro" id="IPR011990">
    <property type="entry name" value="TPR-like_helical_dom_sf"/>
</dbReference>
<dbReference type="SMART" id="SM00271">
    <property type="entry name" value="DnaJ"/>
    <property type="match status" value="1"/>
</dbReference>
<accession>K9ZJW5</accession>
<dbReference type="InterPro" id="IPR051727">
    <property type="entry name" value="DnaJ_C3_Co-chaperones"/>
</dbReference>
<keyword evidence="7" id="KW-1185">Reference proteome</keyword>
<keyword evidence="4" id="KW-0802">TPR repeat</keyword>
<dbReference type="KEGG" id="acy:Anacy_4167"/>
<organism evidence="6 7">
    <name type="scientific">Anabaena cylindrica (strain ATCC 27899 / PCC 7122)</name>
    <dbReference type="NCBI Taxonomy" id="272123"/>
    <lineage>
        <taxon>Bacteria</taxon>
        <taxon>Bacillati</taxon>
        <taxon>Cyanobacteriota</taxon>
        <taxon>Cyanophyceae</taxon>
        <taxon>Nostocales</taxon>
        <taxon>Nostocaceae</taxon>
        <taxon>Anabaena</taxon>
    </lineage>
</organism>
<gene>
    <name evidence="6" type="ordered locus">Anacy_4167</name>
</gene>
<dbReference type="SMART" id="SM00028">
    <property type="entry name" value="TPR"/>
    <property type="match status" value="2"/>
</dbReference>
<evidence type="ECO:0000259" key="5">
    <source>
        <dbReference type="PROSITE" id="PS50076"/>
    </source>
</evidence>
<dbReference type="PANTHER" id="PTHR44140">
    <property type="entry name" value="LD25575P"/>
    <property type="match status" value="1"/>
</dbReference>
<dbReference type="Pfam" id="PF00226">
    <property type="entry name" value="DnaJ"/>
    <property type="match status" value="1"/>
</dbReference>
<dbReference type="PATRIC" id="fig|272123.3.peg.4522"/>
<dbReference type="EMBL" id="CP003659">
    <property type="protein sequence ID" value="AFZ59533.1"/>
    <property type="molecule type" value="Genomic_DNA"/>
</dbReference>
<evidence type="ECO:0000256" key="2">
    <source>
        <dbReference type="ARBA" id="ARBA00022729"/>
    </source>
</evidence>
<dbReference type="PROSITE" id="PS50076">
    <property type="entry name" value="DNAJ_2"/>
    <property type="match status" value="1"/>
</dbReference>
<dbReference type="SUPFAM" id="SSF46565">
    <property type="entry name" value="Chaperone J-domain"/>
    <property type="match status" value="1"/>
</dbReference>
<proteinExistence type="predicted"/>
<keyword evidence="2" id="KW-0732">Signal</keyword>
<dbReference type="eggNOG" id="COG2214">
    <property type="taxonomic scope" value="Bacteria"/>
</dbReference>
<sequence length="320" mass="36184">MMSQNSLPPEVLELLIDPYAVLGVSVNADERQILKRYHALAKQLHPDNYVNRDDPNHELATIVFTRLINPAYQQLKQVKTRFKILGELRLKAVSLDQQTILELQSAINLQIMPLSLQETNIVYEQAIAAYANKQYQSLQKIHQVTQYILRLNLVYLSLHKKNSLQAPPLPAISTSTASVSIVPRPSVQKTEIKLPKSKEKDSKPVSINYAQRHYERAVEYGQQAKWALAVQELRDAIKLEPNNSDHYALLGVIHFQQNFPGMAKVYIRQSLKLNPKQPLALKYAGILKIQNAEEETNPKSIGKALSLAALLSRFISGNHS</sequence>
<reference evidence="7" key="1">
    <citation type="journal article" date="2013" name="Proc. Natl. Acad. Sci. U.S.A.">
        <title>Improving the coverage of the cyanobacterial phylum using diversity-driven genome sequencing.</title>
        <authorList>
            <person name="Shih P.M."/>
            <person name="Wu D."/>
            <person name="Latifi A."/>
            <person name="Axen S.D."/>
            <person name="Fewer D.P."/>
            <person name="Talla E."/>
            <person name="Calteau A."/>
            <person name="Cai F."/>
            <person name="Tandeau de Marsac N."/>
            <person name="Rippka R."/>
            <person name="Herdman M."/>
            <person name="Sivonen K."/>
            <person name="Coursin T."/>
            <person name="Laurent T."/>
            <person name="Goodwin L."/>
            <person name="Nolan M."/>
            <person name="Davenport K.W."/>
            <person name="Han C.S."/>
            <person name="Rubin E.M."/>
            <person name="Eisen J.A."/>
            <person name="Woyke T."/>
            <person name="Gugger M."/>
            <person name="Kerfeld C.A."/>
        </authorList>
    </citation>
    <scope>NUCLEOTIDE SEQUENCE [LARGE SCALE GENOMIC DNA]</scope>
    <source>
        <strain evidence="7">ATCC 27899 / PCC 7122</strain>
    </source>
</reference>
<dbReference type="HOGENOM" id="CLU_923530_0_0_3"/>
<dbReference type="STRING" id="272123.Anacy_4167"/>
<evidence type="ECO:0000256" key="1">
    <source>
        <dbReference type="ARBA" id="ARBA00004240"/>
    </source>
</evidence>
<dbReference type="GO" id="GO:0051787">
    <property type="term" value="F:misfolded protein binding"/>
    <property type="evidence" value="ECO:0007669"/>
    <property type="project" value="TreeGrafter"/>
</dbReference>
<dbReference type="eggNOG" id="COG3063">
    <property type="taxonomic scope" value="Bacteria"/>
</dbReference>
<evidence type="ECO:0000256" key="3">
    <source>
        <dbReference type="ARBA" id="ARBA00022824"/>
    </source>
</evidence>
<evidence type="ECO:0000256" key="4">
    <source>
        <dbReference type="PROSITE-ProRule" id="PRU00339"/>
    </source>
</evidence>
<comment type="subcellular location">
    <subcellularLocation>
        <location evidence="1">Endoplasmic reticulum</location>
    </subcellularLocation>
</comment>
<dbReference type="InterPro" id="IPR036869">
    <property type="entry name" value="J_dom_sf"/>
</dbReference>
<feature type="domain" description="J" evidence="5">
    <location>
        <begin position="17"/>
        <end position="86"/>
    </location>
</feature>
<dbReference type="CDD" id="cd06257">
    <property type="entry name" value="DnaJ"/>
    <property type="match status" value="1"/>
</dbReference>
<feature type="repeat" description="TPR" evidence="4">
    <location>
        <begin position="210"/>
        <end position="243"/>
    </location>
</feature>
<name>K9ZJW5_ANACC</name>
<dbReference type="Proteomes" id="UP000010474">
    <property type="component" value="Chromosome"/>
</dbReference>
<dbReference type="AlphaFoldDB" id="K9ZJW5"/>